<evidence type="ECO:0000256" key="1">
    <source>
        <dbReference type="SAM" id="MobiDB-lite"/>
    </source>
</evidence>
<dbReference type="PROSITE" id="PS50041">
    <property type="entry name" value="C_TYPE_LECTIN_2"/>
    <property type="match status" value="1"/>
</dbReference>
<gene>
    <name evidence="4" type="ORF">AB6A40_007567</name>
</gene>
<dbReference type="Pfam" id="PF00059">
    <property type="entry name" value="Lectin_C"/>
    <property type="match status" value="1"/>
</dbReference>
<feature type="compositionally biased region" description="Basic and acidic residues" evidence="1">
    <location>
        <begin position="179"/>
        <end position="194"/>
    </location>
</feature>
<proteinExistence type="predicted"/>
<keyword evidence="5" id="KW-1185">Reference proteome</keyword>
<evidence type="ECO:0000256" key="2">
    <source>
        <dbReference type="SAM" id="SignalP"/>
    </source>
</evidence>
<evidence type="ECO:0000313" key="5">
    <source>
        <dbReference type="Proteomes" id="UP001608902"/>
    </source>
</evidence>
<dbReference type="Proteomes" id="UP001608902">
    <property type="component" value="Unassembled WGS sequence"/>
</dbReference>
<accession>A0ABD6ELK9</accession>
<reference evidence="4 5" key="1">
    <citation type="submission" date="2024-08" db="EMBL/GenBank/DDBJ databases">
        <title>Gnathostoma spinigerum genome.</title>
        <authorList>
            <person name="Gonzalez-Bertolin B."/>
            <person name="Monzon S."/>
            <person name="Zaballos A."/>
            <person name="Jimenez P."/>
            <person name="Dekumyoy P."/>
            <person name="Varona S."/>
            <person name="Cuesta I."/>
            <person name="Sumanam S."/>
            <person name="Adisakwattana P."/>
            <person name="Gasser R.B."/>
            <person name="Hernandez-Gonzalez A."/>
            <person name="Young N.D."/>
            <person name="Perteguer M.J."/>
        </authorList>
    </citation>
    <scope>NUCLEOTIDE SEQUENCE [LARGE SCALE GENOMIC DNA]</scope>
    <source>
        <strain evidence="4">AL3</strain>
        <tissue evidence="4">Liver</tissue>
    </source>
</reference>
<dbReference type="Gene3D" id="3.10.100.10">
    <property type="entry name" value="Mannose-Binding Protein A, subunit A"/>
    <property type="match status" value="1"/>
</dbReference>
<dbReference type="CDD" id="cd00037">
    <property type="entry name" value="CLECT"/>
    <property type="match status" value="1"/>
</dbReference>
<dbReference type="AlphaFoldDB" id="A0ABD6ELK9"/>
<name>A0ABD6ELK9_9BILA</name>
<dbReference type="SUPFAM" id="SSF56436">
    <property type="entry name" value="C-type lectin-like"/>
    <property type="match status" value="1"/>
</dbReference>
<dbReference type="EMBL" id="JBGFUD010006212">
    <property type="protein sequence ID" value="MFH4980858.1"/>
    <property type="molecule type" value="Genomic_DNA"/>
</dbReference>
<sequence length="207" mass="23135">MNAGLVIVTSISLVIAGATGLSCTGGFVNNAVDSEYCFKIEGFDPKTHNEAVNDCFNQGSQLVAVTSKKDEQVVYSILHDNEDAKYCDDFWLAYDYDTDKEAYEWTAENVTLDQLAQQSIYGHSYGCISGKLKESGKWHIHSCIAKLCYICKKQMKFDIPTDHKPLEPVAKASPSCPKDSCRQKQRQSDAVHSRRDCLDLFEAGERK</sequence>
<evidence type="ECO:0000259" key="3">
    <source>
        <dbReference type="PROSITE" id="PS50041"/>
    </source>
</evidence>
<dbReference type="InterPro" id="IPR016186">
    <property type="entry name" value="C-type_lectin-like/link_sf"/>
</dbReference>
<dbReference type="InterPro" id="IPR001304">
    <property type="entry name" value="C-type_lectin-like"/>
</dbReference>
<feature type="signal peptide" evidence="2">
    <location>
        <begin position="1"/>
        <end position="20"/>
    </location>
</feature>
<organism evidence="4 5">
    <name type="scientific">Gnathostoma spinigerum</name>
    <dbReference type="NCBI Taxonomy" id="75299"/>
    <lineage>
        <taxon>Eukaryota</taxon>
        <taxon>Metazoa</taxon>
        <taxon>Ecdysozoa</taxon>
        <taxon>Nematoda</taxon>
        <taxon>Chromadorea</taxon>
        <taxon>Rhabditida</taxon>
        <taxon>Spirurina</taxon>
        <taxon>Gnathostomatomorpha</taxon>
        <taxon>Gnathostomatoidea</taxon>
        <taxon>Gnathostomatidae</taxon>
        <taxon>Gnathostoma</taxon>
    </lineage>
</organism>
<protein>
    <recommendedName>
        <fullName evidence="3">C-type lectin domain-containing protein</fullName>
    </recommendedName>
</protein>
<evidence type="ECO:0000313" key="4">
    <source>
        <dbReference type="EMBL" id="MFH4980858.1"/>
    </source>
</evidence>
<comment type="caution">
    <text evidence="4">The sequence shown here is derived from an EMBL/GenBank/DDBJ whole genome shotgun (WGS) entry which is preliminary data.</text>
</comment>
<keyword evidence="2" id="KW-0732">Signal</keyword>
<feature type="region of interest" description="Disordered" evidence="1">
    <location>
        <begin position="168"/>
        <end position="194"/>
    </location>
</feature>
<feature type="chain" id="PRO_5044859005" description="C-type lectin domain-containing protein" evidence="2">
    <location>
        <begin position="21"/>
        <end position="207"/>
    </location>
</feature>
<dbReference type="InterPro" id="IPR016187">
    <property type="entry name" value="CTDL_fold"/>
</dbReference>
<feature type="domain" description="C-type lectin" evidence="3">
    <location>
        <begin position="33"/>
        <end position="152"/>
    </location>
</feature>